<proteinExistence type="predicted"/>
<sequence>VHSLKENLTLRPDFWSKHMWIGLKKCLRRQNVYWESHVKNICDFIVRFRRIDMLNRVNELWLQFKCSTDVR</sequence>
<dbReference type="EMBL" id="GAIX01010978">
    <property type="protein sequence ID" value="JAA81582.1"/>
    <property type="molecule type" value="Transcribed_RNA"/>
</dbReference>
<name>S4PU35_9NEOP</name>
<reference evidence="1" key="2">
    <citation type="submission" date="2013-05" db="EMBL/GenBank/DDBJ databases">
        <authorList>
            <person name="Carter J.-M."/>
            <person name="Baker S.C."/>
            <person name="Pink R."/>
            <person name="Carter D.R.F."/>
            <person name="Collins A."/>
            <person name="Tomlin J."/>
            <person name="Gibbs M."/>
            <person name="Breuker C.J."/>
        </authorList>
    </citation>
    <scope>NUCLEOTIDE SEQUENCE</scope>
    <source>
        <tissue evidence="1">Ovary</tissue>
    </source>
</reference>
<accession>S4PU35</accession>
<feature type="non-terminal residue" evidence="1">
    <location>
        <position position="1"/>
    </location>
</feature>
<evidence type="ECO:0000313" key="1">
    <source>
        <dbReference type="EMBL" id="JAA81582.1"/>
    </source>
</evidence>
<feature type="non-terminal residue" evidence="1">
    <location>
        <position position="71"/>
    </location>
</feature>
<protein>
    <submittedName>
        <fullName evidence="1">Uncharacterized protein</fullName>
    </submittedName>
</protein>
<organism evidence="1">
    <name type="scientific">Pararge aegeria</name>
    <name type="common">speckled wood butterfly</name>
    <dbReference type="NCBI Taxonomy" id="116150"/>
    <lineage>
        <taxon>Eukaryota</taxon>
        <taxon>Metazoa</taxon>
        <taxon>Ecdysozoa</taxon>
        <taxon>Arthropoda</taxon>
        <taxon>Hexapoda</taxon>
        <taxon>Insecta</taxon>
        <taxon>Pterygota</taxon>
        <taxon>Neoptera</taxon>
        <taxon>Endopterygota</taxon>
        <taxon>Lepidoptera</taxon>
        <taxon>Glossata</taxon>
        <taxon>Ditrysia</taxon>
        <taxon>Papilionoidea</taxon>
        <taxon>Nymphalidae</taxon>
        <taxon>Satyrinae</taxon>
        <taxon>Satyrini</taxon>
        <taxon>Parargina</taxon>
        <taxon>Pararge</taxon>
    </lineage>
</organism>
<reference evidence="1" key="1">
    <citation type="journal article" date="2013" name="BMC Genomics">
        <title>Unscrambling butterfly oogenesis.</title>
        <authorList>
            <person name="Carter J.M."/>
            <person name="Baker S.C."/>
            <person name="Pink R."/>
            <person name="Carter D.R."/>
            <person name="Collins A."/>
            <person name="Tomlin J."/>
            <person name="Gibbs M."/>
            <person name="Breuker C.J."/>
        </authorList>
    </citation>
    <scope>NUCLEOTIDE SEQUENCE</scope>
    <source>
        <tissue evidence="1">Ovary</tissue>
    </source>
</reference>
<dbReference type="AlphaFoldDB" id="S4PU35"/>